<keyword evidence="1 2" id="KW-0694">RNA-binding</keyword>
<feature type="domain" description="DRBM" evidence="3">
    <location>
        <begin position="4"/>
        <end position="71"/>
    </location>
</feature>
<dbReference type="GO" id="GO:0070920">
    <property type="term" value="P:regulation of regulatory ncRNA processing"/>
    <property type="evidence" value="ECO:0007669"/>
    <property type="project" value="TreeGrafter"/>
</dbReference>
<dbReference type="CDD" id="cd19862">
    <property type="entry name" value="DSRM_PRKRA-like_rpt1"/>
    <property type="match status" value="1"/>
</dbReference>
<dbReference type="PROSITE" id="PS50137">
    <property type="entry name" value="DS_RBD"/>
    <property type="match status" value="2"/>
</dbReference>
<name>A0A6P3WZ64_DINQU</name>
<dbReference type="RefSeq" id="XP_014471217.1">
    <property type="nucleotide sequence ID" value="XM_014615731.1"/>
</dbReference>
<dbReference type="SMART" id="SM00358">
    <property type="entry name" value="DSRM"/>
    <property type="match status" value="2"/>
</dbReference>
<dbReference type="PANTHER" id="PTHR46205">
    <property type="entry name" value="LOQUACIOUS, ISOFORM B"/>
    <property type="match status" value="1"/>
</dbReference>
<dbReference type="InterPro" id="IPR051247">
    <property type="entry name" value="RLC_Component"/>
</dbReference>
<keyword evidence="4" id="KW-1185">Reference proteome</keyword>
<dbReference type="SUPFAM" id="SSF54768">
    <property type="entry name" value="dsRNA-binding domain-like"/>
    <property type="match status" value="2"/>
</dbReference>
<evidence type="ECO:0000313" key="4">
    <source>
        <dbReference type="Proteomes" id="UP000515204"/>
    </source>
</evidence>
<dbReference type="InterPro" id="IPR014720">
    <property type="entry name" value="dsRBD_dom"/>
</dbReference>
<evidence type="ECO:0000259" key="3">
    <source>
        <dbReference type="PROSITE" id="PS50137"/>
    </source>
</evidence>
<dbReference type="GO" id="GO:0030422">
    <property type="term" value="P:siRNA processing"/>
    <property type="evidence" value="ECO:0007669"/>
    <property type="project" value="TreeGrafter"/>
</dbReference>
<evidence type="ECO:0000313" key="5">
    <source>
        <dbReference type="RefSeq" id="XP_014471217.1"/>
    </source>
</evidence>
<dbReference type="Pfam" id="PF00035">
    <property type="entry name" value="dsrm"/>
    <property type="match status" value="2"/>
</dbReference>
<gene>
    <name evidence="5" type="primary">LOC106742604</name>
</gene>
<reference evidence="5" key="1">
    <citation type="submission" date="2025-08" db="UniProtKB">
        <authorList>
            <consortium name="RefSeq"/>
        </authorList>
    </citation>
    <scope>IDENTIFICATION</scope>
</reference>
<dbReference type="GO" id="GO:0003725">
    <property type="term" value="F:double-stranded RNA binding"/>
    <property type="evidence" value="ECO:0007669"/>
    <property type="project" value="TreeGrafter"/>
</dbReference>
<dbReference type="GeneID" id="106742604"/>
<dbReference type="GO" id="GO:0005634">
    <property type="term" value="C:nucleus"/>
    <property type="evidence" value="ECO:0007669"/>
    <property type="project" value="TreeGrafter"/>
</dbReference>
<dbReference type="GO" id="GO:0070578">
    <property type="term" value="C:RISC-loading complex"/>
    <property type="evidence" value="ECO:0007669"/>
    <property type="project" value="TreeGrafter"/>
</dbReference>
<evidence type="ECO:0000256" key="2">
    <source>
        <dbReference type="PROSITE-ProRule" id="PRU00266"/>
    </source>
</evidence>
<dbReference type="GO" id="GO:0016442">
    <property type="term" value="C:RISC complex"/>
    <property type="evidence" value="ECO:0007669"/>
    <property type="project" value="TreeGrafter"/>
</dbReference>
<proteinExistence type="predicted"/>
<sequence length="338" mass="37404">MNKTPVSILQEMMAKKGTVPNYELIHDGGGTHINTFTYKVTCDELTATGTGRCKKDAKHEAANAMLTTIAAHRNYPQLPASPAKSPVSTPLPDPLPVSPRLPANVPFVNTIGALQDLCAENNLQEPEYFPVSDLGPPHARVFTIRCVVSNFTETGVGKTKKQAKHDAAKKMADRINNIIMDKLKDISMESSSQNNDRPDKKLNEIAESKYCVVRKLISSRKINLGVKLTEYHTIMRDNLDADLRCKILEELHNLIPDHLTLITDELITKKLSELQNLLSEANISFILQDLQLTDSNESSMMIQLDTCPPITQIGIGKTEAEAIFKALSHIISTLKLLL</sequence>
<organism evidence="4 5">
    <name type="scientific">Dinoponera quadriceps</name>
    <name type="common">South American ant</name>
    <dbReference type="NCBI Taxonomy" id="609295"/>
    <lineage>
        <taxon>Eukaryota</taxon>
        <taxon>Metazoa</taxon>
        <taxon>Ecdysozoa</taxon>
        <taxon>Arthropoda</taxon>
        <taxon>Hexapoda</taxon>
        <taxon>Insecta</taxon>
        <taxon>Pterygota</taxon>
        <taxon>Neoptera</taxon>
        <taxon>Endopterygota</taxon>
        <taxon>Hymenoptera</taxon>
        <taxon>Apocrita</taxon>
        <taxon>Aculeata</taxon>
        <taxon>Formicoidea</taxon>
        <taxon>Formicidae</taxon>
        <taxon>Ponerinae</taxon>
        <taxon>Ponerini</taxon>
        <taxon>Dinoponera</taxon>
    </lineage>
</organism>
<dbReference type="KEGG" id="dqu:106742604"/>
<dbReference type="OrthoDB" id="5961559at2759"/>
<feature type="domain" description="DRBM" evidence="3">
    <location>
        <begin position="109"/>
        <end position="177"/>
    </location>
</feature>
<accession>A0A6P3WZ64</accession>
<dbReference type="Gene3D" id="3.30.160.20">
    <property type="match status" value="2"/>
</dbReference>
<dbReference type="GO" id="GO:0005737">
    <property type="term" value="C:cytoplasm"/>
    <property type="evidence" value="ECO:0007669"/>
    <property type="project" value="TreeGrafter"/>
</dbReference>
<dbReference type="PANTHER" id="PTHR46205:SF3">
    <property type="entry name" value="LOQUACIOUS, ISOFORM B"/>
    <property type="match status" value="1"/>
</dbReference>
<dbReference type="Proteomes" id="UP000515204">
    <property type="component" value="Unplaced"/>
</dbReference>
<evidence type="ECO:0000256" key="1">
    <source>
        <dbReference type="ARBA" id="ARBA00022884"/>
    </source>
</evidence>
<dbReference type="AlphaFoldDB" id="A0A6P3WZ64"/>
<dbReference type="FunFam" id="3.30.160.20:FF:000007">
    <property type="entry name" value="Double-stranded RNA-binding protein Staufen homolog 1"/>
    <property type="match status" value="1"/>
</dbReference>
<dbReference type="GO" id="GO:0007281">
    <property type="term" value="P:germ cell development"/>
    <property type="evidence" value="ECO:0007669"/>
    <property type="project" value="UniProtKB-ARBA"/>
</dbReference>
<dbReference type="GO" id="GO:0035197">
    <property type="term" value="F:siRNA binding"/>
    <property type="evidence" value="ECO:0007669"/>
    <property type="project" value="TreeGrafter"/>
</dbReference>
<protein>
    <submittedName>
        <fullName evidence="5">RISC-loading complex subunit TARBP2-like isoform X1</fullName>
    </submittedName>
</protein>